<evidence type="ECO:0000313" key="1">
    <source>
        <dbReference type="EMBL" id="BBO80956.1"/>
    </source>
</evidence>
<name>A0A5K7ZIY5_9BACT</name>
<gene>
    <name evidence="1" type="ORF">DSCO28_15220</name>
</gene>
<reference evidence="1 2" key="1">
    <citation type="submission" date="2019-11" db="EMBL/GenBank/DDBJ databases">
        <title>Comparative genomics of hydrocarbon-degrading Desulfosarcina strains.</title>
        <authorList>
            <person name="Watanabe M."/>
            <person name="Kojima H."/>
            <person name="Fukui M."/>
        </authorList>
    </citation>
    <scope>NUCLEOTIDE SEQUENCE [LARGE SCALE GENOMIC DNA]</scope>
    <source>
        <strain evidence="1 2">28bB2T</strain>
    </source>
</reference>
<accession>A0A5K7ZIY5</accession>
<dbReference type="KEGG" id="dov:DSCO28_15220"/>
<dbReference type="EMBL" id="AP021876">
    <property type="protein sequence ID" value="BBO80956.1"/>
    <property type="molecule type" value="Genomic_DNA"/>
</dbReference>
<dbReference type="Proteomes" id="UP000425960">
    <property type="component" value="Chromosome"/>
</dbReference>
<evidence type="ECO:0000313" key="2">
    <source>
        <dbReference type="Proteomes" id="UP000425960"/>
    </source>
</evidence>
<organism evidence="1 2">
    <name type="scientific">Desulfosarcina ovata subsp. sediminis</name>
    <dbReference type="NCBI Taxonomy" id="885957"/>
    <lineage>
        <taxon>Bacteria</taxon>
        <taxon>Pseudomonadati</taxon>
        <taxon>Thermodesulfobacteriota</taxon>
        <taxon>Desulfobacteria</taxon>
        <taxon>Desulfobacterales</taxon>
        <taxon>Desulfosarcinaceae</taxon>
        <taxon>Desulfosarcina</taxon>
    </lineage>
</organism>
<proteinExistence type="predicted"/>
<protein>
    <submittedName>
        <fullName evidence="1">Uncharacterized protein</fullName>
    </submittedName>
</protein>
<dbReference type="AlphaFoldDB" id="A0A5K7ZIY5"/>
<sequence>MKTDPDYRTAQKLSKQKWADKNPDYWKNYRDQNPEKAERNRMLQTIRNRRRSTRKKAPDVPIAKKDVRINMIFQPVGQFWLVPLIAKMDATKVNIYTISDTWQ</sequence>